<protein>
    <submittedName>
        <fullName evidence="3">Ganglioside GM2 activator</fullName>
    </submittedName>
</protein>
<dbReference type="InterPro" id="IPR003172">
    <property type="entry name" value="ML_dom"/>
</dbReference>
<dbReference type="GO" id="GO:0016020">
    <property type="term" value="C:membrane"/>
    <property type="evidence" value="ECO:0007669"/>
    <property type="project" value="GOC"/>
</dbReference>
<evidence type="ECO:0000259" key="2">
    <source>
        <dbReference type="SMART" id="SM00737"/>
    </source>
</evidence>
<gene>
    <name evidence="3" type="primary">LOC108644461</name>
</gene>
<organism evidence="3">
    <name type="scientific">Xenopus tropicalis</name>
    <name type="common">Western clawed frog</name>
    <name type="synonym">Silurana tropicalis</name>
    <dbReference type="NCBI Taxonomy" id="8364"/>
    <lineage>
        <taxon>Eukaryota</taxon>
        <taxon>Metazoa</taxon>
        <taxon>Chordata</taxon>
        <taxon>Craniata</taxon>
        <taxon>Vertebrata</taxon>
        <taxon>Euteleostomi</taxon>
        <taxon>Amphibia</taxon>
        <taxon>Batrachia</taxon>
        <taxon>Anura</taxon>
        <taxon>Pipoidea</taxon>
        <taxon>Pipidae</taxon>
        <taxon>Xenopodinae</taxon>
        <taxon>Xenopus</taxon>
        <taxon>Silurana</taxon>
    </lineage>
</organism>
<reference evidence="3" key="1">
    <citation type="journal article" date="2010" name="Science">
        <title>The genome of the Western clawed frog Xenopus tropicalis.</title>
        <authorList>
            <person name="Hellsten U."/>
            <person name="Harland R.M."/>
            <person name="Gilchrist M.J."/>
            <person name="Hendrix D."/>
            <person name="Jurka J."/>
            <person name="Kapitonov V."/>
            <person name="Ovcharenko I."/>
            <person name="Putnam N.H."/>
            <person name="Shu S."/>
            <person name="Taher L."/>
            <person name="Blitz I.L."/>
            <person name="Blumberg B."/>
            <person name="Dichmann D.S."/>
            <person name="Dubchak I."/>
            <person name="Amaya E."/>
            <person name="Detter J.C."/>
            <person name="Fletcher R."/>
            <person name="Gerhard D.S."/>
            <person name="Goodstein D."/>
            <person name="Graves T."/>
            <person name="Grigoriev I.V."/>
            <person name="Grimwood J."/>
            <person name="Kawashima T."/>
            <person name="Lindquist E."/>
            <person name="Lucas S.M."/>
            <person name="Mead P.E."/>
            <person name="Mitros T."/>
            <person name="Ogino H."/>
            <person name="Ohta Y."/>
            <person name="Poliakov A.V."/>
            <person name="Pollet N."/>
            <person name="Robert J."/>
            <person name="Salamov A."/>
            <person name="Sater A.K."/>
            <person name="Schmutz J."/>
            <person name="Terry A."/>
            <person name="Vize P.D."/>
            <person name="Warren W.C."/>
            <person name="Wells D."/>
            <person name="Wills A."/>
            <person name="Wilson R.K."/>
            <person name="Zimmerman L.B."/>
            <person name="Zorn A.M."/>
            <person name="Grainger R."/>
            <person name="Grammer T."/>
            <person name="Khokha M.K."/>
            <person name="Richardson P.M."/>
            <person name="Rokhsar D.S."/>
        </authorList>
    </citation>
    <scope>NUCLEOTIDE SEQUENCE [LARGE SCALE GENOMIC DNA]</scope>
    <source>
        <strain evidence="3">Nigerian</strain>
    </source>
</reference>
<dbReference type="Pfam" id="PF02221">
    <property type="entry name" value="E1_DerP2_DerF2"/>
    <property type="match status" value="1"/>
</dbReference>
<dbReference type="GO" id="GO:0006689">
    <property type="term" value="P:ganglioside catabolic process"/>
    <property type="evidence" value="ECO:0007669"/>
    <property type="project" value="InterPro"/>
</dbReference>
<evidence type="ECO:0000256" key="1">
    <source>
        <dbReference type="ARBA" id="ARBA00022729"/>
    </source>
</evidence>
<dbReference type="SMART" id="SM00737">
    <property type="entry name" value="ML"/>
    <property type="match status" value="1"/>
</dbReference>
<dbReference type="InParanoid" id="A0A6I8QYZ7"/>
<dbReference type="AlphaFoldDB" id="A0A6I8QYZ7"/>
<dbReference type="Bgee" id="ENSXETG00000040972">
    <property type="expression patterns" value="Expressed in heart and 1 other cell type or tissue"/>
</dbReference>
<name>A0A6I8QYZ7_XENTR</name>
<feature type="domain" description="MD-2-related lipid-recognition" evidence="2">
    <location>
        <begin position="58"/>
        <end position="210"/>
    </location>
</feature>
<evidence type="ECO:0000313" key="3">
    <source>
        <dbReference type="Ensembl" id="ENSXETP00000074855"/>
    </source>
</evidence>
<dbReference type="SUPFAM" id="SSF63707">
    <property type="entry name" value="Ganglioside M2 (gm2) activator"/>
    <property type="match status" value="1"/>
</dbReference>
<keyword evidence="1" id="KW-0732">Signal</keyword>
<dbReference type="InterPro" id="IPR028996">
    <property type="entry name" value="GM2-AP"/>
</dbReference>
<dbReference type="PANTHER" id="PTHR17357">
    <property type="entry name" value="GM2 GANGLIOSIDE ACTIVATOR PROTEIN"/>
    <property type="match status" value="1"/>
</dbReference>
<proteinExistence type="predicted"/>
<dbReference type="InterPro" id="IPR036846">
    <property type="entry name" value="GM2-AP_sf"/>
</dbReference>
<dbReference type="FunCoup" id="A0A6I8QYZ7">
    <property type="interactions" value="529"/>
</dbReference>
<dbReference type="CDD" id="cd00258">
    <property type="entry name" value="GM2-AP"/>
    <property type="match status" value="1"/>
</dbReference>
<reference evidence="3" key="2">
    <citation type="submission" date="2020-05" db="UniProtKB">
        <authorList>
            <consortium name="Ensembl"/>
        </authorList>
    </citation>
    <scope>IDENTIFICATION</scope>
</reference>
<dbReference type="Gene3D" id="2.70.220.10">
    <property type="entry name" value="Ganglioside GM2 activator"/>
    <property type="match status" value="1"/>
</dbReference>
<dbReference type="GO" id="GO:0008047">
    <property type="term" value="F:enzyme activator activity"/>
    <property type="evidence" value="ECO:0007669"/>
    <property type="project" value="InterPro"/>
</dbReference>
<sequence>VAVLFAVGIQLLVYKSGEALSRKRNSYISGLGQFPSEATASGASLFNWRFLSVNGFSWSNCDGESLPGKIKSLSVSPDPINIPGDLTVSTVLETKVPLTSPVKVIITAEKELLGEWMKVPCIDNVGSCTYDNVCELIDTIFPPGQQCPEPLRTYGLPCHCPFKEGVYSLPDTTLTLPDVDLPAWLANGNYRVTGVLIADNKEIGCGKFTFSLDSSSWWF</sequence>
<dbReference type="GeneTree" id="ENSGT00390000003288"/>
<dbReference type="Ensembl" id="ENSXETT00000079201">
    <property type="protein sequence ID" value="ENSXETP00000074855"/>
    <property type="gene ID" value="ENSXETG00000040972"/>
</dbReference>
<accession>A0A6I8QYZ7</accession>
<dbReference type="PANTHER" id="PTHR17357:SF0">
    <property type="entry name" value="GANGLIOSIDE GM2 ACTIVATOR"/>
    <property type="match status" value="1"/>
</dbReference>